<name>A0ABT5Z9D0_9ACTN</name>
<accession>A0ABT5Z9D0</accession>
<dbReference type="Pfam" id="PF17837">
    <property type="entry name" value="4PPT_N"/>
    <property type="match status" value="1"/>
</dbReference>
<dbReference type="InterPro" id="IPR041354">
    <property type="entry name" value="4PPT_N"/>
</dbReference>
<feature type="domain" description="4'-phosphopantetheinyl transferase" evidence="2">
    <location>
        <begin position="117"/>
        <end position="187"/>
    </location>
</feature>
<dbReference type="SUPFAM" id="SSF56214">
    <property type="entry name" value="4'-phosphopantetheinyl transferase"/>
    <property type="match status" value="1"/>
</dbReference>
<dbReference type="GO" id="GO:0016740">
    <property type="term" value="F:transferase activity"/>
    <property type="evidence" value="ECO:0007669"/>
    <property type="project" value="UniProtKB-KW"/>
</dbReference>
<evidence type="ECO:0000256" key="1">
    <source>
        <dbReference type="ARBA" id="ARBA00022679"/>
    </source>
</evidence>
<dbReference type="InterPro" id="IPR003542">
    <property type="entry name" value="Enbac_synth_compD-like"/>
</dbReference>
<dbReference type="Gene3D" id="3.90.470.20">
    <property type="entry name" value="4'-phosphopantetheinyl transferase domain"/>
    <property type="match status" value="1"/>
</dbReference>
<evidence type="ECO:0000259" key="3">
    <source>
        <dbReference type="Pfam" id="PF17837"/>
    </source>
</evidence>
<reference evidence="4 5" key="1">
    <citation type="submission" date="2023-03" db="EMBL/GenBank/DDBJ databases">
        <title>Draft genome sequence of type strain Streptomyces ferralitis JCM 14344.</title>
        <authorList>
            <person name="Klaysubun C."/>
            <person name="Duangmal K."/>
        </authorList>
    </citation>
    <scope>NUCLEOTIDE SEQUENCE [LARGE SCALE GENOMIC DNA]</scope>
    <source>
        <strain evidence="4 5">JCM 14344</strain>
    </source>
</reference>
<dbReference type="InterPro" id="IPR037143">
    <property type="entry name" value="4-PPantetheinyl_Trfase_dom_sf"/>
</dbReference>
<dbReference type="RefSeq" id="WP_275821057.1">
    <property type="nucleotide sequence ID" value="NZ_BAAANM010000033.1"/>
</dbReference>
<dbReference type="PANTHER" id="PTHR38096:SF1">
    <property type="entry name" value="ENTEROBACTIN SYNTHASE COMPONENT D"/>
    <property type="match status" value="1"/>
</dbReference>
<dbReference type="EMBL" id="JARHTQ010000034">
    <property type="protein sequence ID" value="MDF2260444.1"/>
    <property type="molecule type" value="Genomic_DNA"/>
</dbReference>
<dbReference type="Pfam" id="PF01648">
    <property type="entry name" value="ACPS"/>
    <property type="match status" value="1"/>
</dbReference>
<comment type="caution">
    <text evidence="4">The sequence shown here is derived from an EMBL/GenBank/DDBJ whole genome shotgun (WGS) entry which is preliminary data.</text>
</comment>
<keyword evidence="5" id="KW-1185">Reference proteome</keyword>
<gene>
    <name evidence="4" type="ORF">P2L57_33460</name>
</gene>
<evidence type="ECO:0000313" key="5">
    <source>
        <dbReference type="Proteomes" id="UP001220022"/>
    </source>
</evidence>
<feature type="domain" description="4'-phosphopantetheinyl transferase N-terminal" evidence="3">
    <location>
        <begin position="50"/>
        <end position="110"/>
    </location>
</feature>
<dbReference type="PANTHER" id="PTHR38096">
    <property type="entry name" value="ENTEROBACTIN SYNTHASE COMPONENT D"/>
    <property type="match status" value="1"/>
</dbReference>
<evidence type="ECO:0000313" key="4">
    <source>
        <dbReference type="EMBL" id="MDF2260444.1"/>
    </source>
</evidence>
<dbReference type="PRINTS" id="PR01399">
    <property type="entry name" value="ENTSNTHTASED"/>
</dbReference>
<protein>
    <submittedName>
        <fullName evidence="4">4'-phosphopantetheinyl transferase superfamily protein</fullName>
    </submittedName>
</protein>
<dbReference type="Proteomes" id="UP001220022">
    <property type="component" value="Unassembled WGS sequence"/>
</dbReference>
<dbReference type="InterPro" id="IPR008278">
    <property type="entry name" value="4-PPantetheinyl_Trfase_dom"/>
</dbReference>
<evidence type="ECO:0000259" key="2">
    <source>
        <dbReference type="Pfam" id="PF01648"/>
    </source>
</evidence>
<sequence>MTAPPPGRAARTDGPRLAALFDPAVVLAMASTDETPFPDWALWIRTALPEEALPARQRTFAAGRLAAARAITAATGRTHWLDADSRGAPLWPPGVSGSISHTGEFAVCVVTRARDTGLGIDVEPIASAPGLHTARRHICTPAEFEEAAGAEDSLTAVLRVFCAKEALYKALPAPLQEGLGFLSVPLRRSGTRGAPDTVAFRPMGGAPALSQAVIRTAVVGTTMAAAATLPRLGALGTDTYPEDGEFG</sequence>
<proteinExistence type="predicted"/>
<organism evidence="4 5">
    <name type="scientific">Streptantibioticus ferralitis</name>
    <dbReference type="NCBI Taxonomy" id="236510"/>
    <lineage>
        <taxon>Bacteria</taxon>
        <taxon>Bacillati</taxon>
        <taxon>Actinomycetota</taxon>
        <taxon>Actinomycetes</taxon>
        <taxon>Kitasatosporales</taxon>
        <taxon>Streptomycetaceae</taxon>
        <taxon>Streptantibioticus</taxon>
    </lineage>
</organism>
<keyword evidence="1 4" id="KW-0808">Transferase</keyword>